<dbReference type="Proteomes" id="UP000006512">
    <property type="component" value="Unassembled WGS sequence"/>
</dbReference>
<evidence type="ECO:0008006" key="5">
    <source>
        <dbReference type="Google" id="ProtNLM"/>
    </source>
</evidence>
<dbReference type="HOGENOM" id="CLU_1755090_0_0_5"/>
<dbReference type="STRING" id="715226.ABI_25750"/>
<dbReference type="RefSeq" id="WP_006273353.1">
    <property type="nucleotide sequence ID" value="NZ_GL883078.1"/>
</dbReference>
<protein>
    <recommendedName>
        <fullName evidence="5">OstA-like family protein</fullName>
    </recommendedName>
</protein>
<sequence>MRKFILAAAAGLLLPVTASAASFTVEELAAGEGHEGDCYTWLAREPAEDPSRAIFEDVGGRAYIKVDGQVLSLRASGGNRGEEHSTATFEDKTTGLTVAQDLVIEQASGADNWGAYIVKGKLKITYQGETQTIRVRGKSVCEAPERSAVPSDRKRPQK</sequence>
<keyword evidence="2" id="KW-0732">Signal</keyword>
<organism evidence="3 4">
    <name type="scientific">Asticcacaulis biprosthecium C19</name>
    <dbReference type="NCBI Taxonomy" id="715226"/>
    <lineage>
        <taxon>Bacteria</taxon>
        <taxon>Pseudomonadati</taxon>
        <taxon>Pseudomonadota</taxon>
        <taxon>Alphaproteobacteria</taxon>
        <taxon>Caulobacterales</taxon>
        <taxon>Caulobacteraceae</taxon>
        <taxon>Asticcacaulis</taxon>
    </lineage>
</organism>
<evidence type="ECO:0000256" key="2">
    <source>
        <dbReference type="SAM" id="SignalP"/>
    </source>
</evidence>
<dbReference type="EMBL" id="GL883078">
    <property type="protein sequence ID" value="EGF91161.1"/>
    <property type="molecule type" value="Genomic_DNA"/>
</dbReference>
<feature type="region of interest" description="Disordered" evidence="1">
    <location>
        <begin position="138"/>
        <end position="158"/>
    </location>
</feature>
<dbReference type="AlphaFoldDB" id="F4QPA3"/>
<accession>F4QPA3</accession>
<reference evidence="4" key="1">
    <citation type="submission" date="2011-03" db="EMBL/GenBank/DDBJ databases">
        <title>Draft genome sequence of Brevundimonas diminuta.</title>
        <authorList>
            <person name="Brown P.J.B."/>
            <person name="Buechlein A."/>
            <person name="Hemmerich C."/>
            <person name="Brun Y.V."/>
        </authorList>
    </citation>
    <scope>NUCLEOTIDE SEQUENCE [LARGE SCALE GENOMIC DNA]</scope>
    <source>
        <strain evidence="4">C19</strain>
    </source>
</reference>
<evidence type="ECO:0000313" key="4">
    <source>
        <dbReference type="Proteomes" id="UP000006512"/>
    </source>
</evidence>
<feature type="signal peptide" evidence="2">
    <location>
        <begin position="1"/>
        <end position="20"/>
    </location>
</feature>
<name>F4QPA3_9CAUL</name>
<evidence type="ECO:0000313" key="3">
    <source>
        <dbReference type="EMBL" id="EGF91161.1"/>
    </source>
</evidence>
<proteinExistence type="predicted"/>
<gene>
    <name evidence="3" type="ORF">ABI_25750</name>
</gene>
<dbReference type="OrthoDB" id="7172975at2"/>
<evidence type="ECO:0000256" key="1">
    <source>
        <dbReference type="SAM" id="MobiDB-lite"/>
    </source>
</evidence>
<keyword evidence="4" id="KW-1185">Reference proteome</keyword>
<feature type="chain" id="PRO_5003314297" description="OstA-like family protein" evidence="2">
    <location>
        <begin position="21"/>
        <end position="158"/>
    </location>
</feature>